<dbReference type="EMBL" id="BAAARW010000037">
    <property type="protein sequence ID" value="GAA2449486.1"/>
    <property type="molecule type" value="Genomic_DNA"/>
</dbReference>
<keyword evidence="2" id="KW-0560">Oxidoreductase</keyword>
<dbReference type="Proteomes" id="UP001501231">
    <property type="component" value="Unassembled WGS sequence"/>
</dbReference>
<dbReference type="InterPro" id="IPR002397">
    <property type="entry name" value="Cyt_P450_B"/>
</dbReference>
<sequence length="399" mass="43415">MHDVPEIDLTDPATVRDPFTAYGQARERSAVARLPLPHIGPMWVVTRHAEAREMLSDPRFMLRADSYMRPDVPEEYLPYMRTMGEMDGPEHTRLRRLVSPAFTARRAAAFRPRIEPLVAALLDDLPRHAAGGRVDLLPRFARPLPIDVICELVGIPAADRPRWREYGGTVAASAGPEFADALPGIMEGAKAAVAHRRTELGDDVISELVRIQAGHADQLTDAEMVTLIWHLVIAGQTPVNLVANAVAALLTHPDQLAALRADPGLMPRAVEEIMRWCGPALLSIPRFAGADVEIGGVPIRKGEAVTVSIAAANRDPRVFDDPDRFDVTRVQERGAAGHLGFSHGPHFCLGASIARVETEVALASLLARFPDLALAASSVEELRAPDPGNWRLDSLPVTL</sequence>
<reference evidence="3 4" key="1">
    <citation type="journal article" date="2019" name="Int. J. Syst. Evol. Microbiol.">
        <title>The Global Catalogue of Microorganisms (GCM) 10K type strain sequencing project: providing services to taxonomists for standard genome sequencing and annotation.</title>
        <authorList>
            <consortium name="The Broad Institute Genomics Platform"/>
            <consortium name="The Broad Institute Genome Sequencing Center for Infectious Disease"/>
            <person name="Wu L."/>
            <person name="Ma J."/>
        </authorList>
    </citation>
    <scope>NUCLEOTIDE SEQUENCE [LARGE SCALE GENOMIC DNA]</scope>
    <source>
        <strain evidence="3 4">JCM 3325</strain>
    </source>
</reference>
<evidence type="ECO:0000313" key="3">
    <source>
        <dbReference type="EMBL" id="GAA2449486.1"/>
    </source>
</evidence>
<dbReference type="PROSITE" id="PS00086">
    <property type="entry name" value="CYTOCHROME_P450"/>
    <property type="match status" value="1"/>
</dbReference>
<evidence type="ECO:0000313" key="4">
    <source>
        <dbReference type="Proteomes" id="UP001501231"/>
    </source>
</evidence>
<dbReference type="SUPFAM" id="SSF48264">
    <property type="entry name" value="Cytochrome P450"/>
    <property type="match status" value="1"/>
</dbReference>
<organism evidence="3 4">
    <name type="scientific">Actinomadura vinacea</name>
    <dbReference type="NCBI Taxonomy" id="115336"/>
    <lineage>
        <taxon>Bacteria</taxon>
        <taxon>Bacillati</taxon>
        <taxon>Actinomycetota</taxon>
        <taxon>Actinomycetes</taxon>
        <taxon>Streptosporangiales</taxon>
        <taxon>Thermomonosporaceae</taxon>
        <taxon>Actinomadura</taxon>
    </lineage>
</organism>
<dbReference type="Pfam" id="PF00067">
    <property type="entry name" value="p450"/>
    <property type="match status" value="1"/>
</dbReference>
<dbReference type="PANTHER" id="PTHR46696">
    <property type="entry name" value="P450, PUTATIVE (EUROFUNG)-RELATED"/>
    <property type="match status" value="1"/>
</dbReference>
<dbReference type="CDD" id="cd11029">
    <property type="entry name" value="CYP107-like"/>
    <property type="match status" value="1"/>
</dbReference>
<dbReference type="PANTHER" id="PTHR46696:SF1">
    <property type="entry name" value="CYTOCHROME P450 YJIB-RELATED"/>
    <property type="match status" value="1"/>
</dbReference>
<dbReference type="InterPro" id="IPR001128">
    <property type="entry name" value="Cyt_P450"/>
</dbReference>
<keyword evidence="4" id="KW-1185">Reference proteome</keyword>
<accession>A0ABN3K4U4</accession>
<keyword evidence="2" id="KW-0503">Monooxygenase</keyword>
<evidence type="ECO:0000256" key="2">
    <source>
        <dbReference type="RuleBase" id="RU000461"/>
    </source>
</evidence>
<dbReference type="Gene3D" id="1.10.630.10">
    <property type="entry name" value="Cytochrome P450"/>
    <property type="match status" value="1"/>
</dbReference>
<keyword evidence="2" id="KW-0349">Heme</keyword>
<proteinExistence type="inferred from homology"/>
<gene>
    <name evidence="3" type="ORF">GCM10010191_78890</name>
</gene>
<dbReference type="PRINTS" id="PR00359">
    <property type="entry name" value="BP450"/>
</dbReference>
<protein>
    <submittedName>
        <fullName evidence="3">Cytochrome P450</fullName>
    </submittedName>
</protein>
<dbReference type="InterPro" id="IPR017972">
    <property type="entry name" value="Cyt_P450_CS"/>
</dbReference>
<keyword evidence="2" id="KW-0479">Metal-binding</keyword>
<name>A0ABN3K4U4_9ACTN</name>
<dbReference type="RefSeq" id="WP_344596222.1">
    <property type="nucleotide sequence ID" value="NZ_BAAARW010000037.1"/>
</dbReference>
<keyword evidence="2" id="KW-0408">Iron</keyword>
<dbReference type="InterPro" id="IPR036396">
    <property type="entry name" value="Cyt_P450_sf"/>
</dbReference>
<comment type="similarity">
    <text evidence="1 2">Belongs to the cytochrome P450 family.</text>
</comment>
<evidence type="ECO:0000256" key="1">
    <source>
        <dbReference type="ARBA" id="ARBA00010617"/>
    </source>
</evidence>
<comment type="caution">
    <text evidence="3">The sequence shown here is derived from an EMBL/GenBank/DDBJ whole genome shotgun (WGS) entry which is preliminary data.</text>
</comment>